<dbReference type="InterPro" id="IPR009056">
    <property type="entry name" value="Cyt_c-like_dom"/>
</dbReference>
<feature type="domain" description="Cytochrome c" evidence="6">
    <location>
        <begin position="43"/>
        <end position="180"/>
    </location>
</feature>
<dbReference type="InterPro" id="IPR036909">
    <property type="entry name" value="Cyt_c-like_dom_sf"/>
</dbReference>
<evidence type="ECO:0000256" key="5">
    <source>
        <dbReference type="SAM" id="SignalP"/>
    </source>
</evidence>
<dbReference type="RefSeq" id="WP_197442862.1">
    <property type="nucleotide sequence ID" value="NZ_CP036433.1"/>
</dbReference>
<evidence type="ECO:0000256" key="2">
    <source>
        <dbReference type="ARBA" id="ARBA00022723"/>
    </source>
</evidence>
<dbReference type="PROSITE" id="PS51007">
    <property type="entry name" value="CYTC"/>
    <property type="match status" value="1"/>
</dbReference>
<gene>
    <name evidence="7" type="primary">yliI_1</name>
    <name evidence="7" type="ORF">Pla8534_00880</name>
</gene>
<dbReference type="Proteomes" id="UP000317648">
    <property type="component" value="Chromosome"/>
</dbReference>
<dbReference type="InterPro" id="IPR011041">
    <property type="entry name" value="Quinoprot_gluc/sorb_DH_b-prop"/>
</dbReference>
<dbReference type="Pfam" id="PF07995">
    <property type="entry name" value="GSDH"/>
    <property type="match status" value="1"/>
</dbReference>
<accession>A0A518DKH9</accession>
<dbReference type="InterPro" id="IPR013427">
    <property type="entry name" value="Haem-bd_dom_put"/>
</dbReference>
<dbReference type="KEGG" id="lcre:Pla8534_00880"/>
<keyword evidence="5" id="KW-0732">Signal</keyword>
<keyword evidence="1 4" id="KW-0349">Heme</keyword>
<dbReference type="GO" id="GO:0009055">
    <property type="term" value="F:electron transfer activity"/>
    <property type="evidence" value="ECO:0007669"/>
    <property type="project" value="InterPro"/>
</dbReference>
<sequence precursor="true">MHLFLLAIVFYTAVCASSLPALAAEPDDPALLAAYRDAAMNSGDAARGATVFASKQAACIKCHAVAGKERMAGPDLAVIGDKYTREQLIQAVLEPSLTIHPDYAAHVFRTTNGKVYTGVLRRRTDQEIQLLDAEGKLVRIPLAEVDEQQPSKNSLMPAAVYKTVEVDAFADLIAYLTTLKQQEGDPHPGMPSVIQELAKPIRLTPLHTEQMRFDHPVCIMAKPGAQNQFLIVEQKTRKIWLLEKNSQGDRKELFADLSSESLTGEFEGVMCLAFHPNFLKNRKYYLNYHVREEGIFSPVIVERQATEDLSCDAGGVSKRLLRIKQPTDLHWGGMVAFGPDGYLYIGAGDGGPQEDPDGNGQNLSNFLGKILRIDVDHASAGKPYAIPQTNPFKKAADGALPEIWAYGMRMPWRFSWDAKTGDLWVGNIGQDLFEEVLIARVGENHGWNVYEGFMPFSEQYRREDEKYVPPVVSYRRKYGVSVTGGYVYRGSRSPSYVGAYIFGDFESKRLWALTQKDGKLDKIRQIGVCPEKPASFGIDSEGELFVVGYQGTIYRLLLEDSVFE</sequence>
<dbReference type="GO" id="GO:0016491">
    <property type="term" value="F:oxidoreductase activity"/>
    <property type="evidence" value="ECO:0007669"/>
    <property type="project" value="UniProtKB-KW"/>
</dbReference>
<dbReference type="InterPro" id="IPR012938">
    <property type="entry name" value="Glc/Sorbosone_DH"/>
</dbReference>
<evidence type="ECO:0000256" key="4">
    <source>
        <dbReference type="PROSITE-ProRule" id="PRU00433"/>
    </source>
</evidence>
<dbReference type="Pfam" id="PF00034">
    <property type="entry name" value="Cytochrom_C"/>
    <property type="match status" value="1"/>
</dbReference>
<dbReference type="AlphaFoldDB" id="A0A518DKH9"/>
<evidence type="ECO:0000259" key="6">
    <source>
        <dbReference type="PROSITE" id="PS51007"/>
    </source>
</evidence>
<keyword evidence="2 4" id="KW-0479">Metal-binding</keyword>
<keyword evidence="8" id="KW-1185">Reference proteome</keyword>
<dbReference type="SUPFAM" id="SSF46626">
    <property type="entry name" value="Cytochrome c"/>
    <property type="match status" value="1"/>
</dbReference>
<dbReference type="InterPro" id="IPR011042">
    <property type="entry name" value="6-blade_b-propeller_TolB-like"/>
</dbReference>
<dbReference type="SUPFAM" id="SSF50952">
    <property type="entry name" value="Soluble quinoprotein glucose dehydrogenase"/>
    <property type="match status" value="1"/>
</dbReference>
<evidence type="ECO:0000256" key="3">
    <source>
        <dbReference type="ARBA" id="ARBA00023004"/>
    </source>
</evidence>
<dbReference type="EC" id="1.1.5.-" evidence="7"/>
<keyword evidence="7" id="KW-0560">Oxidoreductase</keyword>
<dbReference type="Gene3D" id="1.10.760.10">
    <property type="entry name" value="Cytochrome c-like domain"/>
    <property type="match status" value="1"/>
</dbReference>
<keyword evidence="3 4" id="KW-0408">Iron</keyword>
<dbReference type="EMBL" id="CP036433">
    <property type="protein sequence ID" value="QDU92343.1"/>
    <property type="molecule type" value="Genomic_DNA"/>
</dbReference>
<feature type="chain" id="PRO_5022133144" evidence="5">
    <location>
        <begin position="24"/>
        <end position="564"/>
    </location>
</feature>
<reference evidence="7 8" key="1">
    <citation type="submission" date="2019-02" db="EMBL/GenBank/DDBJ databases">
        <title>Deep-cultivation of Planctomycetes and their phenomic and genomic characterization uncovers novel biology.</title>
        <authorList>
            <person name="Wiegand S."/>
            <person name="Jogler M."/>
            <person name="Boedeker C."/>
            <person name="Pinto D."/>
            <person name="Vollmers J."/>
            <person name="Rivas-Marin E."/>
            <person name="Kohn T."/>
            <person name="Peeters S.H."/>
            <person name="Heuer A."/>
            <person name="Rast P."/>
            <person name="Oberbeckmann S."/>
            <person name="Bunk B."/>
            <person name="Jeske O."/>
            <person name="Meyerdierks A."/>
            <person name="Storesund J.E."/>
            <person name="Kallscheuer N."/>
            <person name="Luecker S."/>
            <person name="Lage O.M."/>
            <person name="Pohl T."/>
            <person name="Merkel B.J."/>
            <person name="Hornburger P."/>
            <person name="Mueller R.-W."/>
            <person name="Bruemmer F."/>
            <person name="Labrenz M."/>
            <person name="Spormann A.M."/>
            <person name="Op den Camp H."/>
            <person name="Overmann J."/>
            <person name="Amann R."/>
            <person name="Jetten M.S.M."/>
            <person name="Mascher T."/>
            <person name="Medema M.H."/>
            <person name="Devos D.P."/>
            <person name="Kaster A.-K."/>
            <person name="Ovreas L."/>
            <person name="Rohde M."/>
            <person name="Galperin M.Y."/>
            <person name="Jogler C."/>
        </authorList>
    </citation>
    <scope>NUCLEOTIDE SEQUENCE [LARGE SCALE GENOMIC DNA]</scope>
    <source>
        <strain evidence="7 8">Pla85_3_4</strain>
    </source>
</reference>
<protein>
    <submittedName>
        <fullName evidence="7">Soluble aldose sugar dehydrogenase YliI</fullName>
        <ecNumber evidence="7">1.1.5.-</ecNumber>
    </submittedName>
</protein>
<organism evidence="7 8">
    <name type="scientific">Lignipirellula cremea</name>
    <dbReference type="NCBI Taxonomy" id="2528010"/>
    <lineage>
        <taxon>Bacteria</taxon>
        <taxon>Pseudomonadati</taxon>
        <taxon>Planctomycetota</taxon>
        <taxon>Planctomycetia</taxon>
        <taxon>Pirellulales</taxon>
        <taxon>Pirellulaceae</taxon>
        <taxon>Lignipirellula</taxon>
    </lineage>
</organism>
<dbReference type="Gene3D" id="2.120.10.30">
    <property type="entry name" value="TolB, C-terminal domain"/>
    <property type="match status" value="1"/>
</dbReference>
<evidence type="ECO:0000313" key="8">
    <source>
        <dbReference type="Proteomes" id="UP000317648"/>
    </source>
</evidence>
<feature type="signal peptide" evidence="5">
    <location>
        <begin position="1"/>
        <end position="23"/>
    </location>
</feature>
<dbReference type="GO" id="GO:0020037">
    <property type="term" value="F:heme binding"/>
    <property type="evidence" value="ECO:0007669"/>
    <property type="project" value="InterPro"/>
</dbReference>
<dbReference type="GO" id="GO:0046872">
    <property type="term" value="F:metal ion binding"/>
    <property type="evidence" value="ECO:0007669"/>
    <property type="project" value="UniProtKB-KW"/>
</dbReference>
<proteinExistence type="predicted"/>
<dbReference type="PANTHER" id="PTHR19328">
    <property type="entry name" value="HEDGEHOG-INTERACTING PROTEIN"/>
    <property type="match status" value="1"/>
</dbReference>
<dbReference type="NCBIfam" id="TIGR02603">
    <property type="entry name" value="CxxCH_TIGR02603"/>
    <property type="match status" value="1"/>
</dbReference>
<evidence type="ECO:0000256" key="1">
    <source>
        <dbReference type="ARBA" id="ARBA00022617"/>
    </source>
</evidence>
<name>A0A518DKH9_9BACT</name>
<dbReference type="PANTHER" id="PTHR19328:SF75">
    <property type="entry name" value="ALDOSE SUGAR DEHYDROGENASE YLII"/>
    <property type="match status" value="1"/>
</dbReference>
<evidence type="ECO:0000313" key="7">
    <source>
        <dbReference type="EMBL" id="QDU92343.1"/>
    </source>
</evidence>